<keyword evidence="2" id="KW-0520">NAD</keyword>
<keyword evidence="3" id="KW-0413">Isomerase</keyword>
<sequence length="220" mass="24066">GRSVLREEKEENGGAECSWWKETSTIFPSSRNSSSSSLSLTSCISLLKPASDTPRTTLPPTFTSNIAGFVILLELCQSATPQPSIVWASSSSVYGLNTKVPLISLPESRRRDCSHLQPHLRPLPHRPQAEKSTGSGVSDLASILERLLKVKAKRNMMKLPRNGDVQFTHANISWAQRELPPRICILVSTSLLDGILVTTTTTGAKRKMPLDLLGLSLNSY</sequence>
<feature type="non-terminal residue" evidence="5">
    <location>
        <position position="1"/>
    </location>
</feature>
<proteinExistence type="inferred from homology"/>
<accession>A0A8S9GKI0</accession>
<gene>
    <name evidence="5" type="ORF">F2Q70_00019093</name>
</gene>
<dbReference type="SUPFAM" id="SSF51735">
    <property type="entry name" value="NAD(P)-binding Rossmann-fold domains"/>
    <property type="match status" value="1"/>
</dbReference>
<protein>
    <submittedName>
        <fullName evidence="5">Uncharacterized protein</fullName>
    </submittedName>
</protein>
<dbReference type="PANTHER" id="PTHR43574">
    <property type="entry name" value="EPIMERASE-RELATED"/>
    <property type="match status" value="1"/>
</dbReference>
<dbReference type="GO" id="GO:0016853">
    <property type="term" value="F:isomerase activity"/>
    <property type="evidence" value="ECO:0007669"/>
    <property type="project" value="UniProtKB-KW"/>
</dbReference>
<feature type="region of interest" description="Disordered" evidence="4">
    <location>
        <begin position="117"/>
        <end position="136"/>
    </location>
</feature>
<comment type="similarity">
    <text evidence="1">Belongs to the NAD(P)-dependent epimerase/dehydratase family.</text>
</comment>
<evidence type="ECO:0000256" key="2">
    <source>
        <dbReference type="ARBA" id="ARBA00023027"/>
    </source>
</evidence>
<evidence type="ECO:0000256" key="1">
    <source>
        <dbReference type="ARBA" id="ARBA00007637"/>
    </source>
</evidence>
<comment type="caution">
    <text evidence="5">The sequence shown here is derived from an EMBL/GenBank/DDBJ whole genome shotgun (WGS) entry which is preliminary data.</text>
</comment>
<evidence type="ECO:0000256" key="4">
    <source>
        <dbReference type="SAM" id="MobiDB-lite"/>
    </source>
</evidence>
<evidence type="ECO:0000313" key="5">
    <source>
        <dbReference type="EMBL" id="KAF2546735.1"/>
    </source>
</evidence>
<reference evidence="5" key="1">
    <citation type="submission" date="2019-12" db="EMBL/GenBank/DDBJ databases">
        <title>Genome sequencing and annotation of Brassica cretica.</title>
        <authorList>
            <person name="Studholme D.J."/>
            <person name="Sarris P.F."/>
        </authorList>
    </citation>
    <scope>NUCLEOTIDE SEQUENCE</scope>
    <source>
        <strain evidence="5">PFS-102/07</strain>
        <tissue evidence="5">Leaf</tissue>
    </source>
</reference>
<dbReference type="InterPro" id="IPR036291">
    <property type="entry name" value="NAD(P)-bd_dom_sf"/>
</dbReference>
<evidence type="ECO:0000256" key="3">
    <source>
        <dbReference type="ARBA" id="ARBA00023235"/>
    </source>
</evidence>
<dbReference type="Gene3D" id="3.40.50.720">
    <property type="entry name" value="NAD(P)-binding Rossmann-like Domain"/>
    <property type="match status" value="1"/>
</dbReference>
<dbReference type="AlphaFoldDB" id="A0A8S9GKI0"/>
<organism evidence="5">
    <name type="scientific">Brassica cretica</name>
    <name type="common">Mustard</name>
    <dbReference type="NCBI Taxonomy" id="69181"/>
    <lineage>
        <taxon>Eukaryota</taxon>
        <taxon>Viridiplantae</taxon>
        <taxon>Streptophyta</taxon>
        <taxon>Embryophyta</taxon>
        <taxon>Tracheophyta</taxon>
        <taxon>Spermatophyta</taxon>
        <taxon>Magnoliopsida</taxon>
        <taxon>eudicotyledons</taxon>
        <taxon>Gunneridae</taxon>
        <taxon>Pentapetalae</taxon>
        <taxon>rosids</taxon>
        <taxon>malvids</taxon>
        <taxon>Brassicales</taxon>
        <taxon>Brassicaceae</taxon>
        <taxon>Brassiceae</taxon>
        <taxon>Brassica</taxon>
    </lineage>
</organism>
<name>A0A8S9GKI0_BRACR</name>
<dbReference type="EMBL" id="QGKY02001925">
    <property type="protein sequence ID" value="KAF2546735.1"/>
    <property type="molecule type" value="Genomic_DNA"/>
</dbReference>